<dbReference type="InterPro" id="IPR012223">
    <property type="entry name" value="TEII"/>
</dbReference>
<dbReference type="AlphaFoldDB" id="A0A6G9Z586"/>
<dbReference type="GO" id="GO:0008610">
    <property type="term" value="P:lipid biosynthetic process"/>
    <property type="evidence" value="ECO:0007669"/>
    <property type="project" value="TreeGrafter"/>
</dbReference>
<evidence type="ECO:0000313" key="7">
    <source>
        <dbReference type="EMBL" id="QIS20561.1"/>
    </source>
</evidence>
<proteinExistence type="inferred from homology"/>
<evidence type="ECO:0000256" key="2">
    <source>
        <dbReference type="ARBA" id="ARBA00015007"/>
    </source>
</evidence>
<feature type="domain" description="Thioesterase TesA-like" evidence="6">
    <location>
        <begin position="70"/>
        <end position="294"/>
    </location>
</feature>
<feature type="region of interest" description="Disordered" evidence="5">
    <location>
        <begin position="1"/>
        <end position="37"/>
    </location>
</feature>
<dbReference type="PANTHER" id="PTHR11487">
    <property type="entry name" value="THIOESTERASE"/>
    <property type="match status" value="1"/>
</dbReference>
<evidence type="ECO:0000256" key="1">
    <source>
        <dbReference type="ARBA" id="ARBA00007169"/>
    </source>
</evidence>
<evidence type="ECO:0000259" key="6">
    <source>
        <dbReference type="SMART" id="SM00824"/>
    </source>
</evidence>
<evidence type="ECO:0000256" key="5">
    <source>
        <dbReference type="SAM" id="MobiDB-lite"/>
    </source>
</evidence>
<dbReference type="PANTHER" id="PTHR11487:SF0">
    <property type="entry name" value="S-ACYL FATTY ACID SYNTHASE THIOESTERASE, MEDIUM CHAIN"/>
    <property type="match status" value="1"/>
</dbReference>
<evidence type="ECO:0000313" key="8">
    <source>
        <dbReference type="Proteomes" id="UP000500953"/>
    </source>
</evidence>
<dbReference type="InterPro" id="IPR001031">
    <property type="entry name" value="Thioesterase"/>
</dbReference>
<keyword evidence="3 7" id="KW-0378">Hydrolase</keyword>
<dbReference type="InterPro" id="IPR029058">
    <property type="entry name" value="AB_hydrolase_fold"/>
</dbReference>
<evidence type="ECO:0000256" key="4">
    <source>
        <dbReference type="ARBA" id="ARBA00024293"/>
    </source>
</evidence>
<gene>
    <name evidence="7" type="ORF">F6W96_21945</name>
</gene>
<protein>
    <recommendedName>
        <fullName evidence="2">Thioesterase TesA</fullName>
    </recommendedName>
</protein>
<organism evidence="7 8">
    <name type="scientific">Nocardia terpenica</name>
    <dbReference type="NCBI Taxonomy" id="455432"/>
    <lineage>
        <taxon>Bacteria</taxon>
        <taxon>Bacillati</taxon>
        <taxon>Actinomycetota</taxon>
        <taxon>Actinomycetes</taxon>
        <taxon>Mycobacteriales</taxon>
        <taxon>Nocardiaceae</taxon>
        <taxon>Nocardia</taxon>
    </lineage>
</organism>
<comment type="similarity">
    <text evidence="1">Belongs to the thioesterase family.</text>
</comment>
<evidence type="ECO:0000256" key="3">
    <source>
        <dbReference type="ARBA" id="ARBA00022801"/>
    </source>
</evidence>
<dbReference type="GO" id="GO:0016787">
    <property type="term" value="F:hydrolase activity"/>
    <property type="evidence" value="ECO:0007669"/>
    <property type="project" value="UniProtKB-KW"/>
</dbReference>
<comment type="catalytic activity">
    <reaction evidence="4">
        <text>a fatty acyl-CoA + H2O = a fatty acid + CoA + H(+)</text>
        <dbReference type="Rhea" id="RHEA:16781"/>
        <dbReference type="ChEBI" id="CHEBI:15377"/>
        <dbReference type="ChEBI" id="CHEBI:15378"/>
        <dbReference type="ChEBI" id="CHEBI:28868"/>
        <dbReference type="ChEBI" id="CHEBI:57287"/>
        <dbReference type="ChEBI" id="CHEBI:77636"/>
    </reaction>
</comment>
<name>A0A6G9Z586_9NOCA</name>
<accession>A0A6G9Z586</accession>
<dbReference type="InterPro" id="IPR020802">
    <property type="entry name" value="TesA-like"/>
</dbReference>
<dbReference type="Gene3D" id="3.40.50.1820">
    <property type="entry name" value="alpha/beta hydrolase"/>
    <property type="match status" value="1"/>
</dbReference>
<sequence length="295" mass="32132">MPEHRAWTRGRGYSIPGHEASTRSRGPVTRVHPQRSSVVRRKGGIVEGKITGTTWLRELRGVAEPRVVLVCFPPGGGSASAYRPLAQRLPADVAVFAVQYPGRQDRLGEAVLPDIPALADRVTADLLTWGPRPLALFGHSMGATVAFETARRLEAAERGPVHLFVSGRIAPDGPYSGAVHRGSDAELIAELERLANDPASVAILRSEPGLADLVLPAVRADYQAVETYVYETGKPLHCNVSALLGDADPTVTPEQAERWRDHTEGEFELTTFPGRHFYLDEKVPEVADFVTARLR</sequence>
<dbReference type="SMART" id="SM00824">
    <property type="entry name" value="PKS_TE"/>
    <property type="match status" value="1"/>
</dbReference>
<dbReference type="SUPFAM" id="SSF53474">
    <property type="entry name" value="alpha/beta-Hydrolases"/>
    <property type="match status" value="1"/>
</dbReference>
<reference evidence="7 8" key="1">
    <citation type="journal article" date="2019" name="ACS Chem. Biol.">
        <title>Identification and Mobilization of a Cryptic Antibiotic Biosynthesis Gene Locus from a Human-Pathogenic Nocardia Isolate.</title>
        <authorList>
            <person name="Herisse M."/>
            <person name="Ishida K."/>
            <person name="Porter J.L."/>
            <person name="Howden B."/>
            <person name="Hertweck C."/>
            <person name="Stinear T.P."/>
            <person name="Pidot S.J."/>
        </authorList>
    </citation>
    <scope>NUCLEOTIDE SEQUENCE [LARGE SCALE GENOMIC DNA]</scope>
    <source>
        <strain evidence="7 8">AUSMDU00012715</strain>
    </source>
</reference>
<dbReference type="EMBL" id="CP046173">
    <property type="protein sequence ID" value="QIS20561.1"/>
    <property type="molecule type" value="Genomic_DNA"/>
</dbReference>
<dbReference type="Pfam" id="PF00975">
    <property type="entry name" value="Thioesterase"/>
    <property type="match status" value="1"/>
</dbReference>
<dbReference type="Proteomes" id="UP000500953">
    <property type="component" value="Chromosome"/>
</dbReference>